<sequence>MADHQSMNHITVTKIQCALVLEYRLLYNFTQRKISAMSMERPATGNAQGSWSDFSRETGFQGACIQQWLTALKIVQLYLVLDKVWALEMLAHPYPARILLSMLPPSEPENEAFFIVYIRSGKTTQLICSRAFRVIYFYLDHHPSVLFLRKCNELHPTHNQGFPRIFSYHRRTRSALSTSSRNSKSPSPPKFPCNTNFRRSLSQLFLIIFLMFTYLPTRSLSSFTLSNSAFIDNRQQSANPTSYSIDDQDYHPGVQYLPDITMFEPSIPHLPCRYRFRNDVEASALLADNVIVGLPLETYRRRYGPMYNISVYVTQVLKETPASLFPIREQYLIRVGQFNVYPDLGRCQIDAQLNTPYIFFIRRPNWAGFCQVSQLPVRYSRQAVKRIQRILRLGRESFASIAFVRVVGTGYEKINSALLRAKNLESELLSVSRKELMGQTRWSVANKCPDTYEARLRFLPLTRRTHISECVLSHT</sequence>
<dbReference type="EMBL" id="DF143212">
    <property type="protein sequence ID" value="GAA51889.1"/>
    <property type="molecule type" value="Genomic_DNA"/>
</dbReference>
<reference key="2">
    <citation type="submission" date="2011-10" db="EMBL/GenBank/DDBJ databases">
        <title>The genome and transcriptome sequence of Clonorchis sinensis provide insights into the carcinogenic liver fluke.</title>
        <authorList>
            <person name="Wang X."/>
            <person name="Huang Y."/>
            <person name="Chen W."/>
            <person name="Liu H."/>
            <person name="Guo L."/>
            <person name="Chen Y."/>
            <person name="Luo F."/>
            <person name="Zhou W."/>
            <person name="Sun J."/>
            <person name="Mao Q."/>
            <person name="Liang P."/>
            <person name="Zhou C."/>
            <person name="Tian Y."/>
            <person name="Men J."/>
            <person name="Lv X."/>
            <person name="Huang L."/>
            <person name="Zhou J."/>
            <person name="Hu Y."/>
            <person name="Li R."/>
            <person name="Zhang F."/>
            <person name="Lei H."/>
            <person name="Li X."/>
            <person name="Hu X."/>
            <person name="Liang C."/>
            <person name="Xu J."/>
            <person name="Wu Z."/>
            <person name="Yu X."/>
        </authorList>
    </citation>
    <scope>NUCLEOTIDE SEQUENCE</scope>
    <source>
        <strain>Henan</strain>
    </source>
</reference>
<name>G7YG06_CLOSI</name>
<evidence type="ECO:0000313" key="1">
    <source>
        <dbReference type="EMBL" id="GAA51889.1"/>
    </source>
</evidence>
<accession>G7YG06</accession>
<dbReference type="Proteomes" id="UP000008909">
    <property type="component" value="Unassembled WGS sequence"/>
</dbReference>
<protein>
    <submittedName>
        <fullName evidence="1">Uncharacterized protein</fullName>
    </submittedName>
</protein>
<organism evidence="1 2">
    <name type="scientific">Clonorchis sinensis</name>
    <name type="common">Chinese liver fluke</name>
    <dbReference type="NCBI Taxonomy" id="79923"/>
    <lineage>
        <taxon>Eukaryota</taxon>
        <taxon>Metazoa</taxon>
        <taxon>Spiralia</taxon>
        <taxon>Lophotrochozoa</taxon>
        <taxon>Platyhelminthes</taxon>
        <taxon>Trematoda</taxon>
        <taxon>Digenea</taxon>
        <taxon>Opisthorchiida</taxon>
        <taxon>Opisthorchiata</taxon>
        <taxon>Opisthorchiidae</taxon>
        <taxon>Clonorchis</taxon>
    </lineage>
</organism>
<reference evidence="1" key="1">
    <citation type="journal article" date="2011" name="Genome Biol.">
        <title>The draft genome of the carcinogenic human liver fluke Clonorchis sinensis.</title>
        <authorList>
            <person name="Wang X."/>
            <person name="Chen W."/>
            <person name="Huang Y."/>
            <person name="Sun J."/>
            <person name="Men J."/>
            <person name="Liu H."/>
            <person name="Luo F."/>
            <person name="Guo L."/>
            <person name="Lv X."/>
            <person name="Deng C."/>
            <person name="Zhou C."/>
            <person name="Fan Y."/>
            <person name="Li X."/>
            <person name="Huang L."/>
            <person name="Hu Y."/>
            <person name="Liang C."/>
            <person name="Hu X."/>
            <person name="Xu J."/>
            <person name="Yu X."/>
        </authorList>
    </citation>
    <scope>NUCLEOTIDE SEQUENCE [LARGE SCALE GENOMIC DNA]</scope>
    <source>
        <strain evidence="1">Henan</strain>
    </source>
</reference>
<gene>
    <name evidence="1" type="ORF">CLF_106969</name>
</gene>
<dbReference type="AlphaFoldDB" id="G7YG06"/>
<keyword evidence="2" id="KW-1185">Reference proteome</keyword>
<evidence type="ECO:0000313" key="2">
    <source>
        <dbReference type="Proteomes" id="UP000008909"/>
    </source>
</evidence>
<proteinExistence type="predicted"/>